<feature type="region of interest" description="Disordered" evidence="2">
    <location>
        <begin position="522"/>
        <end position="550"/>
    </location>
</feature>
<dbReference type="InterPro" id="IPR021704">
    <property type="entry name" value="DUF3287"/>
</dbReference>
<evidence type="ECO:0000313" key="3">
    <source>
        <dbReference type="EMBL" id="OAP07404.1"/>
    </source>
</evidence>
<feature type="compositionally biased region" description="Acidic residues" evidence="2">
    <location>
        <begin position="531"/>
        <end position="542"/>
    </location>
</feature>
<dbReference type="AlphaFoldDB" id="A0A178VNN0"/>
<comment type="caution">
    <text evidence="3">The sequence shown here is derived from an EMBL/GenBank/DDBJ whole genome shotgun (WGS) entry which is preliminary data.</text>
</comment>
<feature type="region of interest" description="Disordered" evidence="2">
    <location>
        <begin position="229"/>
        <end position="266"/>
    </location>
</feature>
<evidence type="ECO:0000313" key="4">
    <source>
        <dbReference type="Proteomes" id="UP000078284"/>
    </source>
</evidence>
<evidence type="ECO:0000256" key="2">
    <source>
        <dbReference type="SAM" id="MobiDB-lite"/>
    </source>
</evidence>
<dbReference type="Pfam" id="PF11690">
    <property type="entry name" value="DUF3287"/>
    <property type="match status" value="2"/>
</dbReference>
<dbReference type="EMBL" id="LUHQ01000002">
    <property type="protein sequence ID" value="OAP07404.1"/>
    <property type="molecule type" value="Genomic_DNA"/>
</dbReference>
<feature type="coiled-coil region" evidence="1">
    <location>
        <begin position="289"/>
        <end position="347"/>
    </location>
</feature>
<gene>
    <name evidence="3" type="ordered locus">AXX17_At2g08550</name>
</gene>
<dbReference type="Proteomes" id="UP000078284">
    <property type="component" value="Chromosome 2"/>
</dbReference>
<organism evidence="3 4">
    <name type="scientific">Arabidopsis thaliana</name>
    <name type="common">Mouse-ear cress</name>
    <dbReference type="NCBI Taxonomy" id="3702"/>
    <lineage>
        <taxon>Eukaryota</taxon>
        <taxon>Viridiplantae</taxon>
        <taxon>Streptophyta</taxon>
        <taxon>Embryophyta</taxon>
        <taxon>Tracheophyta</taxon>
        <taxon>Spermatophyta</taxon>
        <taxon>Magnoliopsida</taxon>
        <taxon>eudicotyledons</taxon>
        <taxon>Gunneridae</taxon>
        <taxon>Pentapetalae</taxon>
        <taxon>rosids</taxon>
        <taxon>malvids</taxon>
        <taxon>Brassicales</taxon>
        <taxon>Brassicaceae</taxon>
        <taxon>Camelineae</taxon>
        <taxon>Arabidopsis</taxon>
    </lineage>
</organism>
<feature type="coiled-coil region" evidence="1">
    <location>
        <begin position="461"/>
        <end position="488"/>
    </location>
</feature>
<accession>A0A178VNN0</accession>
<sequence>MLMGPPSYGLLLLVPQSLAGSEPMMRDPTPTISPPSLSSCYSSSEGFNVLRTKIAPNDSSISRLNYVIELISESPAITRVTPVAILTVYYLFTIKAGKLFHDFQGGSVIITGSHLPNKDENWHHPWFLVKKSPASIVNLPDLLPSKWNTKPAFIAPTLPTVEFSEFFKIVIEGETLWNSFTLDREFAPAIAARRKTLSKSIVEACKVNKSFLQSTVDKKEYSRTLLVDGGSAKGTRSAGAYRPTPHREGHSGRSSHKERSPRRAVPKLKYKAVANYRDAELARSASKTTKEVKGRRMEMESDIKEYESNLFLLDKTHEDDFSEERERDELKTVLEEKRNRLAALHSSSFNPQQFEEFFTESPPLSESGLDWAGVSDPVEPKVPIAPASIPEAVVTPPQIPPSTNSETVVIEDDDGSDSGVILPAGVLFPHACFHFPSKDKKEAYNFMDKVVDKHRRLCDERQRLGLKRQTLETRITRIERKVRAMESDHFQWEWRNFDCVAKILHMLRMYLRARSQVPGTVKAPVQVIPSDSEDGDDEEEDSNPWKRVKNEPDVDVKNEISSLGFSSFLTNNTVLFFRAYGLQPPMLGIHAKLFEDWDYRGGHSERTRQRTLPTSQLQIPDPSSVCVNQGPFEQRSGHRDVLYQSSRGSTKKRSTEKKKLRKKINQMLRRVTVILRELHTLNSHPGDWIELGIAEFACIPDCMMPILDIASQGVEVFYKTRRIS</sequence>
<keyword evidence="1" id="KW-0175">Coiled coil</keyword>
<evidence type="ECO:0000256" key="1">
    <source>
        <dbReference type="SAM" id="Coils"/>
    </source>
</evidence>
<name>A0A178VNN0_ARATH</name>
<proteinExistence type="predicted"/>
<reference evidence="4" key="1">
    <citation type="journal article" date="2016" name="Proc. Natl. Acad. Sci. U.S.A.">
        <title>Chromosome-level assembly of Arabidopsis thaliana Ler reveals the extent of translocation and inversion polymorphisms.</title>
        <authorList>
            <person name="Zapata L."/>
            <person name="Ding J."/>
            <person name="Willing E.M."/>
            <person name="Hartwig B."/>
            <person name="Bezdan D."/>
            <person name="Jiao W.B."/>
            <person name="Patel V."/>
            <person name="Velikkakam James G."/>
            <person name="Koornneef M."/>
            <person name="Ossowski S."/>
            <person name="Schneeberger K."/>
        </authorList>
    </citation>
    <scope>NUCLEOTIDE SEQUENCE [LARGE SCALE GENOMIC DNA]</scope>
    <source>
        <strain evidence="4">cv. Landsberg erecta</strain>
    </source>
</reference>
<protein>
    <submittedName>
        <fullName evidence="3">Uncharacterized protein</fullName>
    </submittedName>
</protein>
<feature type="compositionally biased region" description="Basic and acidic residues" evidence="2">
    <location>
        <begin position="245"/>
        <end position="258"/>
    </location>
</feature>